<name>A0A069E3D0_9PROT</name>
<keyword evidence="3" id="KW-1185">Reference proteome</keyword>
<organism evidence="2 3">
    <name type="scientific">Hyphomonas adhaerens MHS-3</name>
    <dbReference type="NCBI Taxonomy" id="1280949"/>
    <lineage>
        <taxon>Bacteria</taxon>
        <taxon>Pseudomonadati</taxon>
        <taxon>Pseudomonadota</taxon>
        <taxon>Alphaproteobacteria</taxon>
        <taxon>Hyphomonadales</taxon>
        <taxon>Hyphomonadaceae</taxon>
        <taxon>Hyphomonas</taxon>
    </lineage>
</organism>
<dbReference type="InterPro" id="IPR011852">
    <property type="entry name" value="TRAP_TAXI"/>
</dbReference>
<evidence type="ECO:0000256" key="1">
    <source>
        <dbReference type="SAM" id="Phobius"/>
    </source>
</evidence>
<feature type="transmembrane region" description="Helical" evidence="1">
    <location>
        <begin position="12"/>
        <end position="29"/>
    </location>
</feature>
<dbReference type="EMBL" id="ARYH01000001">
    <property type="protein sequence ID" value="KCZ84483.1"/>
    <property type="molecule type" value="Genomic_DNA"/>
</dbReference>
<keyword evidence="2" id="KW-0675">Receptor</keyword>
<keyword evidence="1" id="KW-0812">Transmembrane</keyword>
<reference evidence="2 3" key="1">
    <citation type="journal article" date="2014" name="Antonie Van Leeuwenhoek">
        <title>Hyphomonas beringensis sp. nov. and Hyphomonas chukchiensis sp. nov., isolated from surface seawater of the Bering Sea and Chukchi Sea.</title>
        <authorList>
            <person name="Li C."/>
            <person name="Lai Q."/>
            <person name="Li G."/>
            <person name="Dong C."/>
            <person name="Wang J."/>
            <person name="Liao Y."/>
            <person name="Shao Z."/>
        </authorList>
    </citation>
    <scope>NUCLEOTIDE SEQUENCE [LARGE SCALE GENOMIC DNA]</scope>
    <source>
        <strain evidence="2 3">MHS-3</strain>
    </source>
</reference>
<gene>
    <name evidence="2" type="ORF">HAD_02350</name>
</gene>
<comment type="caution">
    <text evidence="2">The sequence shown here is derived from an EMBL/GenBank/DDBJ whole genome shotgun (WGS) entry which is preliminary data.</text>
</comment>
<evidence type="ECO:0000313" key="2">
    <source>
        <dbReference type="EMBL" id="KCZ84483.1"/>
    </source>
</evidence>
<accession>A0A069E3D0</accession>
<keyword evidence="1" id="KW-0472">Membrane</keyword>
<dbReference type="SUPFAM" id="SSF53850">
    <property type="entry name" value="Periplasmic binding protein-like II"/>
    <property type="match status" value="1"/>
</dbReference>
<dbReference type="eggNOG" id="COG2358">
    <property type="taxonomic scope" value="Bacteria"/>
</dbReference>
<dbReference type="Proteomes" id="UP000027446">
    <property type="component" value="Unassembled WGS sequence"/>
</dbReference>
<keyword evidence="1" id="KW-1133">Transmembrane helix</keyword>
<dbReference type="PANTHER" id="PTHR42941">
    <property type="entry name" value="SLL1037 PROTEIN"/>
    <property type="match status" value="1"/>
</dbReference>
<dbReference type="RefSeq" id="WP_035569204.1">
    <property type="nucleotide sequence ID" value="NZ_ARYH01000001.1"/>
</dbReference>
<proteinExistence type="predicted"/>
<dbReference type="PATRIC" id="fig|1280949.3.peg.483"/>
<dbReference type="AlphaFoldDB" id="A0A069E3D0"/>
<dbReference type="Gene3D" id="3.40.190.10">
    <property type="entry name" value="Periplasmic binding protein-like II"/>
    <property type="match status" value="2"/>
</dbReference>
<sequence>MSGWRDFLKVYWPLIAVAAIGLIAALMLMDPAPPKHIRFAAGAQGGAYHAYAERYQRLLQAQGVEVDLVDTAGSIENLRLLDDGDVDVALVQGGLASRQDREVLHSLGGLFPEPFWVFVRAGNGINAFGDLRGYRFAIGPDGSGTRSLALSLQSEFGGTWPASAQMTLSGSEAADALRAGTVDAVAFAASVEAPYVQDMLRDPAVDLLPFERAPALARRQDALSAVTLLRGVVDIGADIPSSDVPLVAPVAQLAIRQDVHPAIEALLIDSAMAIHGDGSLLSAAGSWPDPDATDLPISGQARRYYRNGPSFLRRYFSFDVANFLDRAWVLAIPLLTLLFPLVRAAPPIYRWRVRRKIYVWYKDIRELEARGRASPTPDERSRIVKDLEDLQEEIGAVDVPLSYTDDLYRLRSHVEFVKQLVMNPKGAVSAPALGA</sequence>
<dbReference type="STRING" id="1280949.HAD_02350"/>
<dbReference type="PANTHER" id="PTHR42941:SF1">
    <property type="entry name" value="SLL1037 PROTEIN"/>
    <property type="match status" value="1"/>
</dbReference>
<protein>
    <submittedName>
        <fullName evidence="2">TRAP transporter solute receptor TAXI family protein</fullName>
    </submittedName>
</protein>
<evidence type="ECO:0000313" key="3">
    <source>
        <dbReference type="Proteomes" id="UP000027446"/>
    </source>
</evidence>
<dbReference type="Pfam" id="PF16868">
    <property type="entry name" value="NMT1_3"/>
    <property type="match status" value="1"/>
</dbReference>